<feature type="transmembrane region" description="Helical" evidence="1">
    <location>
        <begin position="148"/>
        <end position="169"/>
    </location>
</feature>
<gene>
    <name evidence="2" type="ORF">TEA_024411</name>
</gene>
<dbReference type="AlphaFoldDB" id="A0A4S4D2B6"/>
<protein>
    <submittedName>
        <fullName evidence="2">Uncharacterized protein</fullName>
    </submittedName>
</protein>
<keyword evidence="1" id="KW-0472">Membrane</keyword>
<evidence type="ECO:0000256" key="1">
    <source>
        <dbReference type="SAM" id="Phobius"/>
    </source>
</evidence>
<feature type="transmembrane region" description="Helical" evidence="1">
    <location>
        <begin position="68"/>
        <end position="89"/>
    </location>
</feature>
<name>A0A4S4D2B6_CAMSN</name>
<evidence type="ECO:0000313" key="3">
    <source>
        <dbReference type="Proteomes" id="UP000306102"/>
    </source>
</evidence>
<keyword evidence="3" id="KW-1185">Reference proteome</keyword>
<dbReference type="Proteomes" id="UP000306102">
    <property type="component" value="Unassembled WGS sequence"/>
</dbReference>
<keyword evidence="1" id="KW-1133">Transmembrane helix</keyword>
<dbReference type="STRING" id="542762.A0A4S4D2B6"/>
<feature type="transmembrane region" description="Helical" evidence="1">
    <location>
        <begin position="109"/>
        <end position="127"/>
    </location>
</feature>
<dbReference type="EMBL" id="SDRB02013121">
    <property type="protein sequence ID" value="THF95903.1"/>
    <property type="molecule type" value="Genomic_DNA"/>
</dbReference>
<dbReference type="PANTHER" id="PTHR33430">
    <property type="entry name" value="MATERNAL EFFECT EMBRYO ARREST PROTEIN"/>
    <property type="match status" value="1"/>
</dbReference>
<dbReference type="PANTHER" id="PTHR33430:SF1">
    <property type="entry name" value="PGG DOMAIN-CONTAINING PROTEIN"/>
    <property type="match status" value="1"/>
</dbReference>
<accession>A0A4S4D2B6</accession>
<reference evidence="2 3" key="1">
    <citation type="journal article" date="2018" name="Proc. Natl. Acad. Sci. U.S.A.">
        <title>Draft genome sequence of Camellia sinensis var. sinensis provides insights into the evolution of the tea genome and tea quality.</title>
        <authorList>
            <person name="Wei C."/>
            <person name="Yang H."/>
            <person name="Wang S."/>
            <person name="Zhao J."/>
            <person name="Liu C."/>
            <person name="Gao L."/>
            <person name="Xia E."/>
            <person name="Lu Y."/>
            <person name="Tai Y."/>
            <person name="She G."/>
            <person name="Sun J."/>
            <person name="Cao H."/>
            <person name="Tong W."/>
            <person name="Gao Q."/>
            <person name="Li Y."/>
            <person name="Deng W."/>
            <person name="Jiang X."/>
            <person name="Wang W."/>
            <person name="Chen Q."/>
            <person name="Zhang S."/>
            <person name="Li H."/>
            <person name="Wu J."/>
            <person name="Wang P."/>
            <person name="Li P."/>
            <person name="Shi C."/>
            <person name="Zheng F."/>
            <person name="Jian J."/>
            <person name="Huang B."/>
            <person name="Shan D."/>
            <person name="Shi M."/>
            <person name="Fang C."/>
            <person name="Yue Y."/>
            <person name="Li F."/>
            <person name="Li D."/>
            <person name="Wei S."/>
            <person name="Han B."/>
            <person name="Jiang C."/>
            <person name="Yin Y."/>
            <person name="Xia T."/>
            <person name="Zhang Z."/>
            <person name="Bennetzen J.L."/>
            <person name="Zhao S."/>
            <person name="Wan X."/>
        </authorList>
    </citation>
    <scope>NUCLEOTIDE SEQUENCE [LARGE SCALE GENOMIC DNA]</scope>
    <source>
        <strain evidence="3">cv. Shuchazao</strain>
        <tissue evidence="2">Leaf</tissue>
    </source>
</reference>
<keyword evidence="1" id="KW-0812">Transmembrane</keyword>
<evidence type="ECO:0000313" key="2">
    <source>
        <dbReference type="EMBL" id="THF95903.1"/>
    </source>
</evidence>
<feature type="transmembrane region" description="Helical" evidence="1">
    <location>
        <begin position="30"/>
        <end position="47"/>
    </location>
</feature>
<comment type="caution">
    <text evidence="2">The sequence shown here is derived from an EMBL/GenBank/DDBJ whole genome shotgun (WGS) entry which is preliminary data.</text>
</comment>
<organism evidence="2 3">
    <name type="scientific">Camellia sinensis var. sinensis</name>
    <name type="common">China tea</name>
    <dbReference type="NCBI Taxonomy" id="542762"/>
    <lineage>
        <taxon>Eukaryota</taxon>
        <taxon>Viridiplantae</taxon>
        <taxon>Streptophyta</taxon>
        <taxon>Embryophyta</taxon>
        <taxon>Tracheophyta</taxon>
        <taxon>Spermatophyta</taxon>
        <taxon>Magnoliopsida</taxon>
        <taxon>eudicotyledons</taxon>
        <taxon>Gunneridae</taxon>
        <taxon>Pentapetalae</taxon>
        <taxon>asterids</taxon>
        <taxon>Ericales</taxon>
        <taxon>Theaceae</taxon>
        <taxon>Camellia</taxon>
    </lineage>
</organism>
<sequence>MPNQPINHMDRTTEISAEDYNKAVDDLVNVNKLFTLAVFLGLALATGRQHSLGNRAECDAGTIVAKRLIVFEVLSFTCFISSTVVVMAIKLHLNIYRGGRTLKHKIREIMVFVAGLATFFAYFFLMLSMVDIIQIRLGKLSCRSSKSLGAAVSVISIVSSALVVFMFLINGKADWLFCFCDHLECKWIFGKAELCLMKAKLDKVGKSCCSFRNYDIFPPKTNQGLVWAAGLFWAGIAMDEQISPDVSNKAVDDLVNVNKLFTLISSVPRTSTCYHQAARPRQSGRVQCRNQSRQEAHRVRDVSNKAVDDLVNVNKLFTLISSVPRTSTCYHQAARPRQSGRVQCRNQSRQEAHRVRGFVLQLLPFIDSGCHGNQASSQYVPQ</sequence>
<proteinExistence type="predicted"/>